<proteinExistence type="predicted"/>
<evidence type="ECO:0000259" key="3">
    <source>
        <dbReference type="Pfam" id="PF17836"/>
    </source>
</evidence>
<reference evidence="4" key="2">
    <citation type="submission" date="2020-09" db="EMBL/GenBank/DDBJ databases">
        <authorList>
            <person name="Sun Q."/>
            <person name="Zhou Y."/>
        </authorList>
    </citation>
    <scope>NUCLEOTIDE SEQUENCE</scope>
    <source>
        <strain evidence="4">CGMCC 1.15178</strain>
    </source>
</reference>
<dbReference type="Proteomes" id="UP000612456">
    <property type="component" value="Unassembled WGS sequence"/>
</dbReference>
<name>A0A916YX82_9BACL</name>
<dbReference type="PANTHER" id="PTHR43300">
    <property type="entry name" value="ACETYLTRANSFERASE"/>
    <property type="match status" value="1"/>
</dbReference>
<evidence type="ECO:0000313" key="5">
    <source>
        <dbReference type="Proteomes" id="UP000612456"/>
    </source>
</evidence>
<dbReference type="InterPro" id="IPR020019">
    <property type="entry name" value="AcTrfase_PglD-like"/>
</dbReference>
<protein>
    <submittedName>
        <fullName evidence="4">Acetyltransferase EpsM</fullName>
    </submittedName>
</protein>
<feature type="site" description="Increases basicity of active site His" evidence="1">
    <location>
        <position position="134"/>
    </location>
</feature>
<feature type="domain" description="PglD N-terminal" evidence="3">
    <location>
        <begin position="2"/>
        <end position="78"/>
    </location>
</feature>
<gene>
    <name evidence="4" type="primary">epsM</name>
    <name evidence="4" type="ORF">GCM10010911_24250</name>
</gene>
<dbReference type="CDD" id="cd03360">
    <property type="entry name" value="LbH_AT_putative"/>
    <property type="match status" value="1"/>
</dbReference>
<dbReference type="EMBL" id="BMHP01000002">
    <property type="protein sequence ID" value="GGD65605.1"/>
    <property type="molecule type" value="Genomic_DNA"/>
</dbReference>
<feature type="binding site" evidence="2">
    <location>
        <position position="142"/>
    </location>
    <ligand>
        <name>acetyl-CoA</name>
        <dbReference type="ChEBI" id="CHEBI:57288"/>
    </ligand>
</feature>
<dbReference type="Pfam" id="PF17836">
    <property type="entry name" value="PglD_N"/>
    <property type="match status" value="1"/>
</dbReference>
<evidence type="ECO:0000256" key="1">
    <source>
        <dbReference type="PIRSR" id="PIRSR620019-1"/>
    </source>
</evidence>
<dbReference type="AlphaFoldDB" id="A0A916YX82"/>
<reference evidence="4" key="1">
    <citation type="journal article" date="2014" name="Int. J. Syst. Evol. Microbiol.">
        <title>Complete genome sequence of Corynebacterium casei LMG S-19264T (=DSM 44701T), isolated from a smear-ripened cheese.</title>
        <authorList>
            <consortium name="US DOE Joint Genome Institute (JGI-PGF)"/>
            <person name="Walter F."/>
            <person name="Albersmeier A."/>
            <person name="Kalinowski J."/>
            <person name="Ruckert C."/>
        </authorList>
    </citation>
    <scope>NUCLEOTIDE SEQUENCE</scope>
    <source>
        <strain evidence="4">CGMCC 1.15178</strain>
    </source>
</reference>
<feature type="binding site" evidence="2">
    <location>
        <position position="163"/>
    </location>
    <ligand>
        <name>acetyl-CoA</name>
        <dbReference type="ChEBI" id="CHEBI:57288"/>
    </ligand>
</feature>
<keyword evidence="5" id="KW-1185">Reference proteome</keyword>
<dbReference type="Gene3D" id="2.160.10.10">
    <property type="entry name" value="Hexapeptide repeat proteins"/>
    <property type="match status" value="1"/>
</dbReference>
<dbReference type="Gene3D" id="3.40.50.20">
    <property type="match status" value="1"/>
</dbReference>
<sequence>MLIGGGGHGRVVADMAETTGDYRIIAVADDKFTAIELKSGVCYGPPAMVRKLLRTDIEMQAIIAIGDNRMRFMMAERLGIALERYALIIHPGAYISQYAAISRGTVIMPGAVVNTGARIDSHAIINSGAIIEHDAEIGPFAHISPGAALAGGVRVGEGAHVGIGASVIQSVRLGSWSILGAGGAAIRDIPGGTTAVGVPARPIPPYGKTIEA</sequence>
<organism evidence="4 5">
    <name type="scientific">Paenibacillus nasutitermitis</name>
    <dbReference type="NCBI Taxonomy" id="1652958"/>
    <lineage>
        <taxon>Bacteria</taxon>
        <taxon>Bacillati</taxon>
        <taxon>Bacillota</taxon>
        <taxon>Bacilli</taxon>
        <taxon>Bacillales</taxon>
        <taxon>Paenibacillaceae</taxon>
        <taxon>Paenibacillus</taxon>
    </lineage>
</organism>
<dbReference type="InterPro" id="IPR050179">
    <property type="entry name" value="Trans_hexapeptide_repeat"/>
</dbReference>
<accession>A0A916YX82</accession>
<evidence type="ECO:0000313" key="4">
    <source>
        <dbReference type="EMBL" id="GGD65605.1"/>
    </source>
</evidence>
<dbReference type="InterPro" id="IPR011004">
    <property type="entry name" value="Trimer_LpxA-like_sf"/>
</dbReference>
<comment type="caution">
    <text evidence="4">The sequence shown here is derived from an EMBL/GenBank/DDBJ whole genome shotgun (WGS) entry which is preliminary data.</text>
</comment>
<feature type="active site" description="Proton acceptor" evidence="1">
    <location>
        <position position="133"/>
    </location>
</feature>
<dbReference type="SUPFAM" id="SSF51161">
    <property type="entry name" value="Trimeric LpxA-like enzymes"/>
    <property type="match status" value="1"/>
</dbReference>
<feature type="binding site" evidence="2">
    <location>
        <position position="66"/>
    </location>
    <ligand>
        <name>substrate</name>
    </ligand>
</feature>
<evidence type="ECO:0000256" key="2">
    <source>
        <dbReference type="PIRSR" id="PIRSR620019-2"/>
    </source>
</evidence>
<dbReference type="NCBIfam" id="TIGR03570">
    <property type="entry name" value="NeuD_NnaD"/>
    <property type="match status" value="1"/>
</dbReference>
<dbReference type="InterPro" id="IPR041561">
    <property type="entry name" value="PglD_N"/>
</dbReference>
<dbReference type="PANTHER" id="PTHR43300:SF7">
    <property type="entry name" value="UDP-N-ACETYLBACILLOSAMINE N-ACETYLTRANSFERASE"/>
    <property type="match status" value="1"/>
</dbReference>